<name>A0A1I0X048_SELRU</name>
<dbReference type="PANTHER" id="PTHR43155:SF2">
    <property type="entry name" value="CYCLIC DI-GMP PHOSPHODIESTERASE PA4108"/>
    <property type="match status" value="1"/>
</dbReference>
<dbReference type="Proteomes" id="UP000183843">
    <property type="component" value="Unassembled WGS sequence"/>
</dbReference>
<organism evidence="3 4">
    <name type="scientific">Selenomonas ruminantium</name>
    <dbReference type="NCBI Taxonomy" id="971"/>
    <lineage>
        <taxon>Bacteria</taxon>
        <taxon>Bacillati</taxon>
        <taxon>Bacillota</taxon>
        <taxon>Negativicutes</taxon>
        <taxon>Selenomonadales</taxon>
        <taxon>Selenomonadaceae</taxon>
        <taxon>Selenomonas</taxon>
    </lineage>
</organism>
<evidence type="ECO:0000259" key="1">
    <source>
        <dbReference type="PROSITE" id="PS51831"/>
    </source>
</evidence>
<dbReference type="SMART" id="SM00471">
    <property type="entry name" value="HDc"/>
    <property type="match status" value="1"/>
</dbReference>
<sequence length="355" mass="39752">MRAVSVEDLKPGMILARTLVNDDMVVVLSEDTLLTKAHITRLNFLNIAVVYIKDEYELSKNYQTASSIFNRGNAFVKEYDSVVQEARSIFDETSKSGSVPINETQDMVKDTIAPMARNSGAIDYLYELNHRANDVYNHSLRVSILAGVIAKWMHFNRAKTRELILAGFLHDIGKCKFPQRLLDKSISNLHGEDYEAYIKHTVDGQHILSSVDGLSDGIKLAAMQHHERMDGTGFPFGSTGPDIHEYARIIMIADLYDNITTEREGYIKQTPFAAIAQITENMYTSLDPEVCVPVLTHIKDAFLGSRISLNNGEQGIIAAYPNDFAAHPFISLTSSNEIVNLNEHPELVITEYNPK</sequence>
<proteinExistence type="predicted"/>
<dbReference type="RefSeq" id="WP_256211521.1">
    <property type="nucleotide sequence ID" value="NZ_FOJX01000004.1"/>
</dbReference>
<dbReference type="InterPro" id="IPR006675">
    <property type="entry name" value="HDIG_dom"/>
</dbReference>
<evidence type="ECO:0000313" key="4">
    <source>
        <dbReference type="Proteomes" id="UP000183843"/>
    </source>
</evidence>
<gene>
    <name evidence="3" type="ORF">SAMN05216587_1043</name>
</gene>
<dbReference type="PROSITE" id="PS51832">
    <property type="entry name" value="HD_GYP"/>
    <property type="match status" value="1"/>
</dbReference>
<dbReference type="CDD" id="cd00077">
    <property type="entry name" value="HDc"/>
    <property type="match status" value="1"/>
</dbReference>
<feature type="domain" description="HD-GYP" evidence="2">
    <location>
        <begin position="113"/>
        <end position="310"/>
    </location>
</feature>
<feature type="domain" description="HD" evidence="1">
    <location>
        <begin position="135"/>
        <end position="259"/>
    </location>
</feature>
<evidence type="ECO:0000259" key="2">
    <source>
        <dbReference type="PROSITE" id="PS51832"/>
    </source>
</evidence>
<dbReference type="SUPFAM" id="SSF109604">
    <property type="entry name" value="HD-domain/PDEase-like"/>
    <property type="match status" value="1"/>
</dbReference>
<dbReference type="InterPro" id="IPR006674">
    <property type="entry name" value="HD_domain"/>
</dbReference>
<dbReference type="PANTHER" id="PTHR43155">
    <property type="entry name" value="CYCLIC DI-GMP PHOSPHODIESTERASE PA4108-RELATED"/>
    <property type="match status" value="1"/>
</dbReference>
<reference evidence="3 4" key="1">
    <citation type="submission" date="2016-10" db="EMBL/GenBank/DDBJ databases">
        <authorList>
            <person name="de Groot N.N."/>
        </authorList>
    </citation>
    <scope>NUCLEOTIDE SEQUENCE [LARGE SCALE GENOMIC DNA]</scope>
    <source>
        <strain evidence="3 4">L14</strain>
    </source>
</reference>
<dbReference type="Gene3D" id="1.10.3210.10">
    <property type="entry name" value="Hypothetical protein af1432"/>
    <property type="match status" value="1"/>
</dbReference>
<protein>
    <submittedName>
        <fullName evidence="3">HDIG domain-containing protein</fullName>
    </submittedName>
</protein>
<accession>A0A1I0X048</accession>
<evidence type="ECO:0000313" key="3">
    <source>
        <dbReference type="EMBL" id="SFA93726.1"/>
    </source>
</evidence>
<dbReference type="AlphaFoldDB" id="A0A1I0X048"/>
<dbReference type="Pfam" id="PF13487">
    <property type="entry name" value="HD_5"/>
    <property type="match status" value="1"/>
</dbReference>
<dbReference type="PROSITE" id="PS51831">
    <property type="entry name" value="HD"/>
    <property type="match status" value="1"/>
</dbReference>
<dbReference type="InterPro" id="IPR037522">
    <property type="entry name" value="HD_GYP_dom"/>
</dbReference>
<dbReference type="InterPro" id="IPR003607">
    <property type="entry name" value="HD/PDEase_dom"/>
</dbReference>
<dbReference type="NCBIfam" id="TIGR00277">
    <property type="entry name" value="HDIG"/>
    <property type="match status" value="1"/>
</dbReference>
<dbReference type="EMBL" id="FOJX01000004">
    <property type="protein sequence ID" value="SFA93726.1"/>
    <property type="molecule type" value="Genomic_DNA"/>
</dbReference>